<organism evidence="8 9">
    <name type="scientific">Conidiobolus coronatus (strain ATCC 28846 / CBS 209.66 / NRRL 28638)</name>
    <name type="common">Delacroixia coronata</name>
    <dbReference type="NCBI Taxonomy" id="796925"/>
    <lineage>
        <taxon>Eukaryota</taxon>
        <taxon>Fungi</taxon>
        <taxon>Fungi incertae sedis</taxon>
        <taxon>Zoopagomycota</taxon>
        <taxon>Entomophthoromycotina</taxon>
        <taxon>Entomophthoromycetes</taxon>
        <taxon>Entomophthorales</taxon>
        <taxon>Ancylistaceae</taxon>
        <taxon>Conidiobolus</taxon>
    </lineage>
</organism>
<comment type="cofactor">
    <cofactor evidence="7">
        <name>heme</name>
        <dbReference type="ChEBI" id="CHEBI:30413"/>
    </cofactor>
</comment>
<dbReference type="SUPFAM" id="SSF48264">
    <property type="entry name" value="Cytochrome P450"/>
    <property type="match status" value="1"/>
</dbReference>
<dbReference type="InterPro" id="IPR001128">
    <property type="entry name" value="Cyt_P450"/>
</dbReference>
<keyword evidence="5 7" id="KW-0408">Iron</keyword>
<dbReference type="GO" id="GO:0020037">
    <property type="term" value="F:heme binding"/>
    <property type="evidence" value="ECO:0007669"/>
    <property type="project" value="InterPro"/>
</dbReference>
<keyword evidence="4" id="KW-0560">Oxidoreductase</keyword>
<dbReference type="PANTHER" id="PTHR24291:SF50">
    <property type="entry name" value="BIFUNCTIONAL ALBAFLAVENONE MONOOXYGENASE_TERPENE SYNTHASE"/>
    <property type="match status" value="1"/>
</dbReference>
<proteinExistence type="inferred from homology"/>
<dbReference type="PANTHER" id="PTHR24291">
    <property type="entry name" value="CYTOCHROME P450 FAMILY 4"/>
    <property type="match status" value="1"/>
</dbReference>
<dbReference type="GO" id="GO:0004497">
    <property type="term" value="F:monooxygenase activity"/>
    <property type="evidence" value="ECO:0007669"/>
    <property type="project" value="UniProtKB-KW"/>
</dbReference>
<evidence type="ECO:0000256" key="6">
    <source>
        <dbReference type="ARBA" id="ARBA00023033"/>
    </source>
</evidence>
<sequence>MFLNIILIPIAYIAYRVYQWGKCPSELKDLPSIGLIEFIKSIVSKGSYPDKFKLIQEKLNEHGIIRIFHISYGWSVMIGNPKLAKEVSSKDNIFPKHDIKKEVLSPHLKRFLGLSQVLGSVGDEWKRHRKVVNPIFNQSWDTKWKKQCNNSEVNIQDKIQRMTLDVFGKAIFDYDFKAVKEQDSELYNLYVSIFDGTFNPLYSVFPFLDNLPYFKRPEVSKKLDAYHEFIEGIIKLKEKEIVEGKENNSKNLVSSLIQSNIKLGDDKLSNDEIRDDLSIFIIAGHDTTSNTLISTLYYLARYPQVQDKLRTQILGVLENPSSVVIPTTDQLKNMPYLDLVNKESMRIMSTAAQIQRICTKEHTLSNGLTIPKNTNIMLHLWGIHHNPNAFENPDEFLPERFDQLTNEESRNWQPFATGARSCIGMSFSLVEQRVTIAMLLQAFEFSISPQNPSYEKIHISTSALVKPDNLKLIIKLRE</sequence>
<dbReference type="InterPro" id="IPR002401">
    <property type="entry name" value="Cyt_P450_E_grp-I"/>
</dbReference>
<dbReference type="InterPro" id="IPR050196">
    <property type="entry name" value="Cytochrome_P450_Monoox"/>
</dbReference>
<dbReference type="AlphaFoldDB" id="A0A137NUW6"/>
<keyword evidence="2 7" id="KW-0349">Heme</keyword>
<evidence type="ECO:0000256" key="7">
    <source>
        <dbReference type="PIRSR" id="PIRSR602401-1"/>
    </source>
</evidence>
<gene>
    <name evidence="8" type="ORF">CONCODRAFT_11612</name>
</gene>
<reference evidence="8 9" key="1">
    <citation type="journal article" date="2015" name="Genome Biol. Evol.">
        <title>Phylogenomic analyses indicate that early fungi evolved digesting cell walls of algal ancestors of land plants.</title>
        <authorList>
            <person name="Chang Y."/>
            <person name="Wang S."/>
            <person name="Sekimoto S."/>
            <person name="Aerts A.L."/>
            <person name="Choi C."/>
            <person name="Clum A."/>
            <person name="LaButti K.M."/>
            <person name="Lindquist E.A."/>
            <person name="Yee Ngan C."/>
            <person name="Ohm R.A."/>
            <person name="Salamov A.A."/>
            <person name="Grigoriev I.V."/>
            <person name="Spatafora J.W."/>
            <person name="Berbee M.L."/>
        </authorList>
    </citation>
    <scope>NUCLEOTIDE SEQUENCE [LARGE SCALE GENOMIC DNA]</scope>
    <source>
        <strain evidence="8 9">NRRL 28638</strain>
    </source>
</reference>
<feature type="binding site" description="axial binding residue" evidence="7">
    <location>
        <position position="422"/>
    </location>
    <ligand>
        <name>heme</name>
        <dbReference type="ChEBI" id="CHEBI:30413"/>
    </ligand>
    <ligandPart>
        <name>Fe</name>
        <dbReference type="ChEBI" id="CHEBI:18248"/>
    </ligandPart>
</feature>
<dbReference type="Proteomes" id="UP000070444">
    <property type="component" value="Unassembled WGS sequence"/>
</dbReference>
<keyword evidence="9" id="KW-1185">Reference proteome</keyword>
<evidence type="ECO:0000313" key="9">
    <source>
        <dbReference type="Proteomes" id="UP000070444"/>
    </source>
</evidence>
<dbReference type="EMBL" id="KQ964715">
    <property type="protein sequence ID" value="KXN66522.1"/>
    <property type="molecule type" value="Genomic_DNA"/>
</dbReference>
<dbReference type="OMA" id="GRNFLWY"/>
<name>A0A137NUW6_CONC2</name>
<dbReference type="PRINTS" id="PR00463">
    <property type="entry name" value="EP450I"/>
</dbReference>
<dbReference type="InterPro" id="IPR036396">
    <property type="entry name" value="Cyt_P450_sf"/>
</dbReference>
<keyword evidence="6" id="KW-0503">Monooxygenase</keyword>
<evidence type="ECO:0000256" key="5">
    <source>
        <dbReference type="ARBA" id="ARBA00023004"/>
    </source>
</evidence>
<evidence type="ECO:0000256" key="4">
    <source>
        <dbReference type="ARBA" id="ARBA00023002"/>
    </source>
</evidence>
<evidence type="ECO:0000256" key="1">
    <source>
        <dbReference type="ARBA" id="ARBA00010617"/>
    </source>
</evidence>
<dbReference type="Gene3D" id="1.10.630.10">
    <property type="entry name" value="Cytochrome P450"/>
    <property type="match status" value="1"/>
</dbReference>
<comment type="similarity">
    <text evidence="1">Belongs to the cytochrome P450 family.</text>
</comment>
<evidence type="ECO:0000313" key="8">
    <source>
        <dbReference type="EMBL" id="KXN66522.1"/>
    </source>
</evidence>
<dbReference type="PRINTS" id="PR00385">
    <property type="entry name" value="P450"/>
</dbReference>
<accession>A0A137NUW6</accession>
<dbReference type="GO" id="GO:0005506">
    <property type="term" value="F:iron ion binding"/>
    <property type="evidence" value="ECO:0007669"/>
    <property type="project" value="InterPro"/>
</dbReference>
<keyword evidence="3 7" id="KW-0479">Metal-binding</keyword>
<dbReference type="GO" id="GO:0016705">
    <property type="term" value="F:oxidoreductase activity, acting on paired donors, with incorporation or reduction of molecular oxygen"/>
    <property type="evidence" value="ECO:0007669"/>
    <property type="project" value="InterPro"/>
</dbReference>
<dbReference type="STRING" id="796925.A0A137NUW6"/>
<dbReference type="Pfam" id="PF00067">
    <property type="entry name" value="p450"/>
    <property type="match status" value="1"/>
</dbReference>
<evidence type="ECO:0000256" key="3">
    <source>
        <dbReference type="ARBA" id="ARBA00022723"/>
    </source>
</evidence>
<evidence type="ECO:0000256" key="2">
    <source>
        <dbReference type="ARBA" id="ARBA00022617"/>
    </source>
</evidence>
<dbReference type="OrthoDB" id="1470350at2759"/>
<protein>
    <submittedName>
        <fullName evidence="8">Cytochrome P450</fullName>
    </submittedName>
</protein>